<evidence type="ECO:0000256" key="1">
    <source>
        <dbReference type="SAM" id="MobiDB-lite"/>
    </source>
</evidence>
<evidence type="ECO:0000313" key="2">
    <source>
        <dbReference type="EMBL" id="OFC38866.1"/>
    </source>
</evidence>
<protein>
    <submittedName>
        <fullName evidence="2">Uncharacterized protein</fullName>
    </submittedName>
</protein>
<dbReference type="Proteomes" id="UP000175616">
    <property type="component" value="Unassembled WGS sequence"/>
</dbReference>
<dbReference type="AlphaFoldDB" id="A0A1E7YQY1"/>
<accession>A0A1E7YQY1</accession>
<feature type="compositionally biased region" description="Polar residues" evidence="1">
    <location>
        <begin position="115"/>
        <end position="126"/>
    </location>
</feature>
<comment type="caution">
    <text evidence="2">The sequence shown here is derived from an EMBL/GenBank/DDBJ whole genome shotgun (WGS) entry which is preliminary data.</text>
</comment>
<sequence length="257" mass="28665">MTTAELRALYEHIQQHFALDYADLTRRFKAACKARGVNLKQAQQVEREMEKTLTLDGDGCYANSNFPARYELAETAEALGIDPATDEKAFVKTVDKFIDDIDYRQKIYLANVQSNGTQTQRATGRQSGARKPARRSAVKKTASSDDGDGGDGEPPRRTHSKQQEQQPPLPRFYTYAQFAEIFGITPESLRNSVSAGRFPKPLPTIFGPRFTDEHIHLALNTKNRAVTPQKKRHTRPAPTRPRGRPRIAQAQGKGGAA</sequence>
<feature type="region of interest" description="Disordered" evidence="1">
    <location>
        <begin position="222"/>
        <end position="257"/>
    </location>
</feature>
<evidence type="ECO:0000313" key="3">
    <source>
        <dbReference type="Proteomes" id="UP000175616"/>
    </source>
</evidence>
<dbReference type="EMBL" id="LZYE01000020">
    <property type="protein sequence ID" value="OFC38866.1"/>
    <property type="molecule type" value="Genomic_DNA"/>
</dbReference>
<feature type="region of interest" description="Disordered" evidence="1">
    <location>
        <begin position="115"/>
        <end position="169"/>
    </location>
</feature>
<reference evidence="2 3" key="1">
    <citation type="submission" date="2016-06" db="EMBL/GenBank/DDBJ databases">
        <title>Gene turnover analysis identifies the evolutionary adaptation of the extremophile Acidithiobacillus caldus.</title>
        <authorList>
            <person name="Zhang X."/>
        </authorList>
    </citation>
    <scope>NUCLEOTIDE SEQUENCE [LARGE SCALE GENOMIC DNA]</scope>
    <source>
        <strain evidence="2 3">DX</strain>
    </source>
</reference>
<gene>
    <name evidence="2" type="ORF">BAE27_01110</name>
</gene>
<name>A0A1E7YQY1_9PROT</name>
<proteinExistence type="predicted"/>
<dbReference type="RefSeq" id="WP_070113888.1">
    <property type="nucleotide sequence ID" value="NZ_LZYE01000020.1"/>
</dbReference>
<feature type="compositionally biased region" description="Basic residues" evidence="1">
    <location>
        <begin position="229"/>
        <end position="245"/>
    </location>
</feature>
<organism evidence="2 3">
    <name type="scientific">Acidithiobacillus caldus</name>
    <dbReference type="NCBI Taxonomy" id="33059"/>
    <lineage>
        <taxon>Bacteria</taxon>
        <taxon>Pseudomonadati</taxon>
        <taxon>Pseudomonadota</taxon>
        <taxon>Acidithiobacillia</taxon>
        <taxon>Acidithiobacillales</taxon>
        <taxon>Acidithiobacillaceae</taxon>
        <taxon>Acidithiobacillus</taxon>
    </lineage>
</organism>